<sequence length="367" mass="41753">MGERLLSEAVSGNLHKAYIESLRDGSGLARYLDNLKERGENHPCCYLRQLTDIQGNTMPLNDLQDVVSIMKTYAMFDQSQKTIAYQIDRVFDDDNEWNSVMTDDGYRFYLQGDTTFTKSSEKASVVGHWAKAVQSHIDEAKRTGSAKIASLALGQYVGYCLDAKAREKQHGGGRGSSTSWLSKLFLAVCEVKWPQKYAFKFLVICMIFSEYTGPWMEVLLSRFMRAYYVDGGFSIAWAGISTSSLGFTKLSSKERSEYWKDKSDWVNQHTQMKANGLSEFHRRMSLLQQKLATAAAPVAAKLDETVARQREHIVKIFAKYQKLIGDPDLYTEMAPKLVERINKEYEVARALRDAHREYAQWKVACGL</sequence>
<reference evidence="1" key="1">
    <citation type="submission" date="2023-01" db="EMBL/GenBank/DDBJ databases">
        <authorList>
            <person name="Van Ghelder C."/>
            <person name="Rancurel C."/>
        </authorList>
    </citation>
    <scope>NUCLEOTIDE SEQUENCE</scope>
    <source>
        <strain evidence="1">CNCM I-4278</strain>
    </source>
</reference>
<protein>
    <submittedName>
        <fullName evidence="1">Uncharacterized protein</fullName>
    </submittedName>
</protein>
<proteinExistence type="predicted"/>
<dbReference type="EMBL" id="CAOQHR010000010">
    <property type="protein sequence ID" value="CAI6340678.1"/>
    <property type="molecule type" value="Genomic_DNA"/>
</dbReference>
<name>A0A9W4UUN4_9PLEO</name>
<comment type="caution">
    <text evidence="1">The sequence shown here is derived from an EMBL/GenBank/DDBJ whole genome shotgun (WGS) entry which is preliminary data.</text>
</comment>
<dbReference type="OrthoDB" id="3799243at2759"/>
<keyword evidence="2" id="KW-1185">Reference proteome</keyword>
<dbReference type="AlphaFoldDB" id="A0A9W4UUN4"/>
<evidence type="ECO:0000313" key="2">
    <source>
        <dbReference type="Proteomes" id="UP001152607"/>
    </source>
</evidence>
<gene>
    <name evidence="1" type="ORF">PDIGIT_LOCUS13862</name>
</gene>
<evidence type="ECO:0000313" key="1">
    <source>
        <dbReference type="EMBL" id="CAI6340678.1"/>
    </source>
</evidence>
<organism evidence="1 2">
    <name type="scientific">Periconia digitata</name>
    <dbReference type="NCBI Taxonomy" id="1303443"/>
    <lineage>
        <taxon>Eukaryota</taxon>
        <taxon>Fungi</taxon>
        <taxon>Dikarya</taxon>
        <taxon>Ascomycota</taxon>
        <taxon>Pezizomycotina</taxon>
        <taxon>Dothideomycetes</taxon>
        <taxon>Pleosporomycetidae</taxon>
        <taxon>Pleosporales</taxon>
        <taxon>Massarineae</taxon>
        <taxon>Periconiaceae</taxon>
        <taxon>Periconia</taxon>
    </lineage>
</organism>
<accession>A0A9W4UUN4</accession>
<dbReference type="Proteomes" id="UP001152607">
    <property type="component" value="Unassembled WGS sequence"/>
</dbReference>